<dbReference type="GO" id="GO:0005524">
    <property type="term" value="F:ATP binding"/>
    <property type="evidence" value="ECO:0007669"/>
    <property type="project" value="UniProtKB-KW"/>
</dbReference>
<dbReference type="KEGG" id="bav:BAV1271"/>
<keyword evidence="2" id="KW-0813">Transport</keyword>
<dbReference type="eggNOG" id="COG0410">
    <property type="taxonomic scope" value="Bacteria"/>
</dbReference>
<dbReference type="GO" id="GO:0016887">
    <property type="term" value="F:ATP hydrolysis activity"/>
    <property type="evidence" value="ECO:0007669"/>
    <property type="project" value="InterPro"/>
</dbReference>
<evidence type="ECO:0000256" key="4">
    <source>
        <dbReference type="ARBA" id="ARBA00022741"/>
    </source>
</evidence>
<name>Q2L312_BORA1</name>
<dbReference type="GO" id="GO:0015807">
    <property type="term" value="P:L-amino acid transport"/>
    <property type="evidence" value="ECO:0007669"/>
    <property type="project" value="TreeGrafter"/>
</dbReference>
<proteinExistence type="inferred from homology"/>
<dbReference type="PROSITE" id="PS00211">
    <property type="entry name" value="ABC_TRANSPORTER_1"/>
    <property type="match status" value="1"/>
</dbReference>
<keyword evidence="3" id="KW-0472">Membrane</keyword>
<keyword evidence="3" id="KW-1003">Cell membrane</keyword>
<evidence type="ECO:0000256" key="6">
    <source>
        <dbReference type="ARBA" id="ARBA00022970"/>
    </source>
</evidence>
<evidence type="ECO:0000259" key="7">
    <source>
        <dbReference type="PROSITE" id="PS50893"/>
    </source>
</evidence>
<dbReference type="CDD" id="cd03224">
    <property type="entry name" value="ABC_TM1139_LivF_branched"/>
    <property type="match status" value="1"/>
</dbReference>
<reference evidence="8 9" key="1">
    <citation type="journal article" date="2006" name="J. Bacteriol.">
        <title>Comparison of the genome sequence of the poultry pathogen Bordetella avium with those of B. bronchiseptica, B. pertussis, and B. parapertussis reveals extensive diversity in surface structures associated with host interaction.</title>
        <authorList>
            <person name="Sebaihia M."/>
            <person name="Preston A."/>
            <person name="Maskell D.J."/>
            <person name="Kuzmiak H."/>
            <person name="Connell T.D."/>
            <person name="King N.D."/>
            <person name="Orndorff P.E."/>
            <person name="Miyamoto D.M."/>
            <person name="Thomson N.R."/>
            <person name="Harris D."/>
            <person name="Goble A."/>
            <person name="Lord A."/>
            <person name="Murphy L."/>
            <person name="Quail M.A."/>
            <person name="Rutter S."/>
            <person name="Squares R."/>
            <person name="Squares S."/>
            <person name="Woodward J."/>
            <person name="Parkhill J."/>
            <person name="Temple L.M."/>
        </authorList>
    </citation>
    <scope>NUCLEOTIDE SEQUENCE [LARGE SCALE GENOMIC DNA]</scope>
    <source>
        <strain evidence="8 9">197N</strain>
    </source>
</reference>
<dbReference type="SMART" id="SM00382">
    <property type="entry name" value="AAA"/>
    <property type="match status" value="1"/>
</dbReference>
<keyword evidence="4" id="KW-0547">Nucleotide-binding</keyword>
<dbReference type="Pfam" id="PF00005">
    <property type="entry name" value="ABC_tran"/>
    <property type="match status" value="1"/>
</dbReference>
<dbReference type="Proteomes" id="UP000001977">
    <property type="component" value="Chromosome"/>
</dbReference>
<dbReference type="EMBL" id="AM167904">
    <property type="protein sequence ID" value="CAJ48877.1"/>
    <property type="molecule type" value="Genomic_DNA"/>
</dbReference>
<accession>Q2L312</accession>
<dbReference type="PANTHER" id="PTHR43820">
    <property type="entry name" value="HIGH-AFFINITY BRANCHED-CHAIN AMINO ACID TRANSPORT ATP-BINDING PROTEIN LIVF"/>
    <property type="match status" value="1"/>
</dbReference>
<dbReference type="RefSeq" id="WP_012416950.1">
    <property type="nucleotide sequence ID" value="NC_010645.1"/>
</dbReference>
<dbReference type="Gene3D" id="3.40.50.300">
    <property type="entry name" value="P-loop containing nucleotide triphosphate hydrolases"/>
    <property type="match status" value="1"/>
</dbReference>
<keyword evidence="5 8" id="KW-0067">ATP-binding</keyword>
<organism evidence="8 9">
    <name type="scientific">Bordetella avium (strain 197N)</name>
    <dbReference type="NCBI Taxonomy" id="360910"/>
    <lineage>
        <taxon>Bacteria</taxon>
        <taxon>Pseudomonadati</taxon>
        <taxon>Pseudomonadota</taxon>
        <taxon>Betaproteobacteria</taxon>
        <taxon>Burkholderiales</taxon>
        <taxon>Alcaligenaceae</taxon>
        <taxon>Bordetella</taxon>
    </lineage>
</organism>
<dbReference type="PANTHER" id="PTHR43820:SF6">
    <property type="entry name" value="ABC TRANSPORTER ATP-BINDING PROTEIN"/>
    <property type="match status" value="1"/>
</dbReference>
<keyword evidence="6" id="KW-0029">Amino-acid transport</keyword>
<sequence length="241" mass="26219">MNAPVLEVRELTVGYGPVTAVDNISFDVMAGSMVTLIGANGAGKTTLLKALMGALPVRSGTVCLDGVDLGHAPIEERVRRGMYLVPEKRALFASMKVEDNLRLGAFTKRRKLDVNHELERIFSLFPVLKERREQQAGTLSGGEQQMVAIGRALIAQPRVLLLDEPSIGLAPRIVQQIMEVIVELKRKEKLTVILVEQNARLALRAADEGYLVEVGRVVKRGTGSELANDPALVQSYLGIAV</sequence>
<dbReference type="SUPFAM" id="SSF52540">
    <property type="entry name" value="P-loop containing nucleoside triphosphate hydrolases"/>
    <property type="match status" value="1"/>
</dbReference>
<gene>
    <name evidence="8" type="ordered locus">BAV1271</name>
</gene>
<protein>
    <submittedName>
        <fullName evidence="8">ABC transporter ATP-binding protein</fullName>
    </submittedName>
</protein>
<dbReference type="PROSITE" id="PS50893">
    <property type="entry name" value="ABC_TRANSPORTER_2"/>
    <property type="match status" value="1"/>
</dbReference>
<dbReference type="OrthoDB" id="8652350at2"/>
<evidence type="ECO:0000256" key="5">
    <source>
        <dbReference type="ARBA" id="ARBA00022840"/>
    </source>
</evidence>
<dbReference type="AlphaFoldDB" id="Q2L312"/>
<evidence type="ECO:0000256" key="2">
    <source>
        <dbReference type="ARBA" id="ARBA00022448"/>
    </source>
</evidence>
<evidence type="ECO:0000313" key="8">
    <source>
        <dbReference type="EMBL" id="CAJ48877.1"/>
    </source>
</evidence>
<dbReference type="InterPro" id="IPR027417">
    <property type="entry name" value="P-loop_NTPase"/>
</dbReference>
<dbReference type="STRING" id="360910.BAV1271"/>
<comment type="similarity">
    <text evidence="1">Belongs to the ABC transporter superfamily.</text>
</comment>
<dbReference type="InterPro" id="IPR003439">
    <property type="entry name" value="ABC_transporter-like_ATP-bd"/>
</dbReference>
<dbReference type="InterPro" id="IPR052156">
    <property type="entry name" value="BCAA_Transport_ATP-bd_LivF"/>
</dbReference>
<evidence type="ECO:0000256" key="3">
    <source>
        <dbReference type="ARBA" id="ARBA00022475"/>
    </source>
</evidence>
<feature type="domain" description="ABC transporter" evidence="7">
    <location>
        <begin position="6"/>
        <end position="239"/>
    </location>
</feature>
<evidence type="ECO:0000256" key="1">
    <source>
        <dbReference type="ARBA" id="ARBA00005417"/>
    </source>
</evidence>
<dbReference type="InterPro" id="IPR017871">
    <property type="entry name" value="ABC_transporter-like_CS"/>
</dbReference>
<evidence type="ECO:0000313" key="9">
    <source>
        <dbReference type="Proteomes" id="UP000001977"/>
    </source>
</evidence>
<dbReference type="HOGENOM" id="CLU_000604_1_2_4"/>
<dbReference type="GO" id="GO:0015658">
    <property type="term" value="F:branched-chain amino acid transmembrane transporter activity"/>
    <property type="evidence" value="ECO:0007669"/>
    <property type="project" value="TreeGrafter"/>
</dbReference>
<dbReference type="InterPro" id="IPR003593">
    <property type="entry name" value="AAA+_ATPase"/>
</dbReference>
<keyword evidence="9" id="KW-1185">Reference proteome</keyword>